<dbReference type="GO" id="GO:0006487">
    <property type="term" value="P:protein N-linked glycosylation"/>
    <property type="evidence" value="ECO:0007669"/>
    <property type="project" value="TreeGrafter"/>
</dbReference>
<feature type="domain" description="Ribophorin II C-terminal" evidence="8">
    <location>
        <begin position="14"/>
        <end position="101"/>
    </location>
</feature>
<dbReference type="InterPro" id="IPR056790">
    <property type="entry name" value="Ribophorin_II_C"/>
</dbReference>
<feature type="transmembrane region" description="Helical" evidence="7">
    <location>
        <begin position="24"/>
        <end position="42"/>
    </location>
</feature>
<dbReference type="InterPro" id="IPR008814">
    <property type="entry name" value="Swp1"/>
</dbReference>
<evidence type="ECO:0000313" key="9">
    <source>
        <dbReference type="EMBL" id="CAG9323041.1"/>
    </source>
</evidence>
<evidence type="ECO:0000256" key="5">
    <source>
        <dbReference type="ARBA" id="ARBA00022989"/>
    </source>
</evidence>
<keyword evidence="4" id="KW-0256">Endoplasmic reticulum</keyword>
<dbReference type="GO" id="GO:0008250">
    <property type="term" value="C:oligosaccharyltransferase complex"/>
    <property type="evidence" value="ECO:0007669"/>
    <property type="project" value="InterPro"/>
</dbReference>
<evidence type="ECO:0000256" key="1">
    <source>
        <dbReference type="ARBA" id="ARBA00004477"/>
    </source>
</evidence>
<comment type="caution">
    <text evidence="9">The sequence shown here is derived from an EMBL/GenBank/DDBJ whole genome shotgun (WGS) entry which is preliminary data.</text>
</comment>
<keyword evidence="10" id="KW-1185">Reference proteome</keyword>
<dbReference type="Proteomes" id="UP001162131">
    <property type="component" value="Unassembled WGS sequence"/>
</dbReference>
<evidence type="ECO:0000256" key="3">
    <source>
        <dbReference type="ARBA" id="ARBA00022729"/>
    </source>
</evidence>
<keyword evidence="2 7" id="KW-0812">Transmembrane</keyword>
<dbReference type="Pfam" id="PF25147">
    <property type="entry name" value="Ribophorin_II_C"/>
    <property type="match status" value="1"/>
</dbReference>
<evidence type="ECO:0000313" key="10">
    <source>
        <dbReference type="Proteomes" id="UP001162131"/>
    </source>
</evidence>
<gene>
    <name evidence="9" type="ORF">BSTOLATCC_MIC32946</name>
</gene>
<evidence type="ECO:0000256" key="2">
    <source>
        <dbReference type="ARBA" id="ARBA00022692"/>
    </source>
</evidence>
<dbReference type="EMBL" id="CAJZBQ010000033">
    <property type="protein sequence ID" value="CAG9323041.1"/>
    <property type="molecule type" value="Genomic_DNA"/>
</dbReference>
<keyword evidence="6 7" id="KW-0472">Membrane</keyword>
<name>A0AAU9JMR2_9CILI</name>
<dbReference type="PANTHER" id="PTHR12640">
    <property type="entry name" value="RIBOPHORIN II"/>
    <property type="match status" value="1"/>
</dbReference>
<accession>A0AAU9JMR2</accession>
<sequence>MVLGELPPEINHIFAEPEPRPNKILSAAFSGIIVFIFLYFSTQVSMLKLNSGGLKSAGVQTSILFISIISIIGLYFWFWYAGNIIDTIKILLVLLIVPIIANSLFQSNKVATDKQGKEKKGK</sequence>
<evidence type="ECO:0000256" key="4">
    <source>
        <dbReference type="ARBA" id="ARBA00022824"/>
    </source>
</evidence>
<comment type="subcellular location">
    <subcellularLocation>
        <location evidence="1">Endoplasmic reticulum membrane</location>
        <topology evidence="1">Multi-pass membrane protein</topology>
    </subcellularLocation>
</comment>
<reference evidence="9" key="1">
    <citation type="submission" date="2021-09" db="EMBL/GenBank/DDBJ databases">
        <authorList>
            <consortium name="AG Swart"/>
            <person name="Singh M."/>
            <person name="Singh A."/>
            <person name="Seah K."/>
            <person name="Emmerich C."/>
        </authorList>
    </citation>
    <scope>NUCLEOTIDE SEQUENCE</scope>
    <source>
        <strain evidence="9">ATCC30299</strain>
    </source>
</reference>
<proteinExistence type="predicted"/>
<evidence type="ECO:0000256" key="7">
    <source>
        <dbReference type="SAM" id="Phobius"/>
    </source>
</evidence>
<evidence type="ECO:0000256" key="6">
    <source>
        <dbReference type="ARBA" id="ARBA00023136"/>
    </source>
</evidence>
<protein>
    <recommendedName>
        <fullName evidence="8">Ribophorin II C-terminal domain-containing protein</fullName>
    </recommendedName>
</protein>
<dbReference type="PANTHER" id="PTHR12640:SF0">
    <property type="entry name" value="DOLICHYL-DIPHOSPHOOLIGOSACCHARIDE--PROTEIN GLYCOSYLTRANSFERASE SUBUNIT 2"/>
    <property type="match status" value="1"/>
</dbReference>
<feature type="transmembrane region" description="Helical" evidence="7">
    <location>
        <begin position="63"/>
        <end position="81"/>
    </location>
</feature>
<keyword evidence="3" id="KW-0732">Signal</keyword>
<evidence type="ECO:0000259" key="8">
    <source>
        <dbReference type="Pfam" id="PF25147"/>
    </source>
</evidence>
<feature type="transmembrane region" description="Helical" evidence="7">
    <location>
        <begin position="87"/>
        <end position="105"/>
    </location>
</feature>
<dbReference type="AlphaFoldDB" id="A0AAU9JMR2"/>
<keyword evidence="5 7" id="KW-1133">Transmembrane helix</keyword>
<organism evidence="9 10">
    <name type="scientific">Blepharisma stoltei</name>
    <dbReference type="NCBI Taxonomy" id="1481888"/>
    <lineage>
        <taxon>Eukaryota</taxon>
        <taxon>Sar</taxon>
        <taxon>Alveolata</taxon>
        <taxon>Ciliophora</taxon>
        <taxon>Postciliodesmatophora</taxon>
        <taxon>Heterotrichea</taxon>
        <taxon>Heterotrichida</taxon>
        <taxon>Blepharismidae</taxon>
        <taxon>Blepharisma</taxon>
    </lineage>
</organism>